<name>A0A1N6IF69_9RHOB</name>
<sequence>MSLAQSARIARRELRGGLRGFRVFLACLALGVAAIAAVGLVRESLSGGLMREGATMLGGDAELRFTYRAAGEAEQAWMAAEATRVSEIVDFRSMARAGENTALTQVKGVDDIYPLYGEVRLEPAMPLDTALAGANGLPGAVMDPSLMAQLDLSVGDTFQLGTASYHLAAALTLEPDAAGAGFSLGPRTLLYRADLEGSGLLAPGTLFETNYRLALPQGTDLAAMREEALSQFSDAGVRWRDSRNGAPGLNRFVDRISAFLVLVGLAGLAVGGVGVSAAVRAYLERKTAVIATLKTLGASRRTILWAYLLQIGVLSALGIAIGLALGAAAVLALAPVLEARLPLPTEFTVYPGPLAEAALYGALTALIFTLWPVSRAEEIRPAQLFRALSDTRRHLPRWPVIALTLALAALLVGAAAFFSGLWELTIWAALGVCFALLLLLAAAWAIRRLARRLSRARRVRGWPALRLAFGSVGGPGQEASAVVLSLGLGLSVLAAVGQVSSNMRAAIQGDLPEVAPSFFFIDIQPDQIDPLLARLNGDPAVTKIDTAPMLRGVITRINDRPATEVAPDHWVVRGDRGLTYAAAQPERVTVSEGAWWPEDYAGPPLMSFAAEEAAEIGLKIGDAVTVNVLGREITATIASFREVDFSTMGINFVMTFNAAALQGAPHSHIATVYAEAEAEPAILRDVSQTWPNVTGIGVREAIGRVAGLLEGIAAAITYGALASLVTGGVVLIGAAAAGQPAREFEAAVLKTLGAVRGRVLSYLVLRAALLGFAAGAVAILAGGLAGWAVTTFVMEGDYTFEPVSALAIVTGGVLATLVAGLGFALRPLSLPPARVLRSAE</sequence>
<feature type="transmembrane region" description="Helical" evidence="6">
    <location>
        <begin position="715"/>
        <end position="738"/>
    </location>
</feature>
<evidence type="ECO:0000256" key="1">
    <source>
        <dbReference type="ARBA" id="ARBA00004651"/>
    </source>
</evidence>
<keyword evidence="3 6" id="KW-0812">Transmembrane</keyword>
<dbReference type="InterPro" id="IPR003838">
    <property type="entry name" value="ABC3_permease_C"/>
</dbReference>
<keyword evidence="4 6" id="KW-1133">Transmembrane helix</keyword>
<proteinExistence type="predicted"/>
<feature type="transmembrane region" description="Helical" evidence="6">
    <location>
        <begin position="424"/>
        <end position="446"/>
    </location>
</feature>
<evidence type="ECO:0000256" key="5">
    <source>
        <dbReference type="ARBA" id="ARBA00023136"/>
    </source>
</evidence>
<feature type="transmembrane region" description="Helical" evidence="6">
    <location>
        <begin position="304"/>
        <end position="337"/>
    </location>
</feature>
<evidence type="ECO:0000313" key="9">
    <source>
        <dbReference type="Proteomes" id="UP000184932"/>
    </source>
</evidence>
<evidence type="ECO:0000313" key="8">
    <source>
        <dbReference type="EMBL" id="SIO30686.1"/>
    </source>
</evidence>
<dbReference type="PANTHER" id="PTHR30287:SF1">
    <property type="entry name" value="INNER MEMBRANE PROTEIN"/>
    <property type="match status" value="1"/>
</dbReference>
<keyword evidence="9" id="KW-1185">Reference proteome</keyword>
<dbReference type="RefSeq" id="WP_074257957.1">
    <property type="nucleotide sequence ID" value="NZ_FSRL01000002.1"/>
</dbReference>
<feature type="transmembrane region" description="Helical" evidence="6">
    <location>
        <begin position="259"/>
        <end position="283"/>
    </location>
</feature>
<dbReference type="PANTHER" id="PTHR30287">
    <property type="entry name" value="MEMBRANE COMPONENT OF PREDICTED ABC SUPERFAMILY METABOLITE UPTAKE TRANSPORTER"/>
    <property type="match status" value="1"/>
</dbReference>
<feature type="transmembrane region" description="Helical" evidence="6">
    <location>
        <begin position="21"/>
        <end position="41"/>
    </location>
</feature>
<evidence type="ECO:0000256" key="6">
    <source>
        <dbReference type="SAM" id="Phobius"/>
    </source>
</evidence>
<feature type="domain" description="ABC3 transporter permease C-terminal" evidence="7">
    <location>
        <begin position="722"/>
        <end position="832"/>
    </location>
</feature>
<feature type="transmembrane region" description="Helical" evidence="6">
    <location>
        <begin position="357"/>
        <end position="374"/>
    </location>
</feature>
<keyword evidence="2" id="KW-1003">Cell membrane</keyword>
<reference evidence="9" key="1">
    <citation type="submission" date="2016-11" db="EMBL/GenBank/DDBJ databases">
        <authorList>
            <person name="Varghese N."/>
            <person name="Submissions S."/>
        </authorList>
    </citation>
    <scope>NUCLEOTIDE SEQUENCE [LARGE SCALE GENOMIC DNA]</scope>
    <source>
        <strain evidence="9">DSM 29440</strain>
    </source>
</reference>
<feature type="transmembrane region" description="Helical" evidence="6">
    <location>
        <begin position="759"/>
        <end position="785"/>
    </location>
</feature>
<dbReference type="OrthoDB" id="9775544at2"/>
<dbReference type="InterPro" id="IPR038766">
    <property type="entry name" value="Membrane_comp_ABC_pdt"/>
</dbReference>
<dbReference type="Pfam" id="PF02687">
    <property type="entry name" value="FtsX"/>
    <property type="match status" value="2"/>
</dbReference>
<feature type="transmembrane region" description="Helical" evidence="6">
    <location>
        <begin position="805"/>
        <end position="825"/>
    </location>
</feature>
<dbReference type="EMBL" id="FSRL01000002">
    <property type="protein sequence ID" value="SIO30686.1"/>
    <property type="molecule type" value="Genomic_DNA"/>
</dbReference>
<feature type="transmembrane region" description="Helical" evidence="6">
    <location>
        <begin position="395"/>
        <end position="418"/>
    </location>
</feature>
<organism evidence="8 9">
    <name type="scientific">Vannielia litorea</name>
    <dbReference type="NCBI Taxonomy" id="1217970"/>
    <lineage>
        <taxon>Bacteria</taxon>
        <taxon>Pseudomonadati</taxon>
        <taxon>Pseudomonadota</taxon>
        <taxon>Alphaproteobacteria</taxon>
        <taxon>Rhodobacterales</taxon>
        <taxon>Paracoccaceae</taxon>
        <taxon>Vannielia</taxon>
    </lineage>
</organism>
<feature type="domain" description="ABC3 transporter permease C-terminal" evidence="7">
    <location>
        <begin position="263"/>
        <end position="376"/>
    </location>
</feature>
<dbReference type="AlphaFoldDB" id="A0A1N6IF69"/>
<protein>
    <submittedName>
        <fullName evidence="8">Putative ABC transport system permease protein</fullName>
    </submittedName>
</protein>
<dbReference type="GO" id="GO:0005886">
    <property type="term" value="C:plasma membrane"/>
    <property type="evidence" value="ECO:0007669"/>
    <property type="project" value="UniProtKB-SubCell"/>
</dbReference>
<evidence type="ECO:0000259" key="7">
    <source>
        <dbReference type="Pfam" id="PF02687"/>
    </source>
</evidence>
<evidence type="ECO:0000256" key="2">
    <source>
        <dbReference type="ARBA" id="ARBA00022475"/>
    </source>
</evidence>
<gene>
    <name evidence="8" type="ORF">SAMN05444002_3802</name>
</gene>
<dbReference type="STRING" id="1217970.SAMN05444002_3802"/>
<evidence type="ECO:0000256" key="3">
    <source>
        <dbReference type="ARBA" id="ARBA00022692"/>
    </source>
</evidence>
<evidence type="ECO:0000256" key="4">
    <source>
        <dbReference type="ARBA" id="ARBA00022989"/>
    </source>
</evidence>
<comment type="subcellular location">
    <subcellularLocation>
        <location evidence="1">Cell membrane</location>
        <topology evidence="1">Multi-pass membrane protein</topology>
    </subcellularLocation>
</comment>
<keyword evidence="5 6" id="KW-0472">Membrane</keyword>
<dbReference type="Proteomes" id="UP000184932">
    <property type="component" value="Unassembled WGS sequence"/>
</dbReference>
<accession>A0A1N6IF69</accession>